<dbReference type="Proteomes" id="UP000509478">
    <property type="component" value="Chromosome"/>
</dbReference>
<protein>
    <recommendedName>
        <fullName evidence="2">TNase-like domain-containing protein</fullName>
    </recommendedName>
</protein>
<dbReference type="KEGG" id="nue:C5F50_01120"/>
<keyword evidence="1" id="KW-0472">Membrane</keyword>
<sequence>MKSKRYLKKRTTSKFLEYMCCLDNMKNGYKVSIIGVIPIVFVTGIFGLNVGSSLEINDGVSQNQITATESERNEIILEKDIVSHDVNLSCTGNEQCLTGMITRIVDGDTIYLDEDHEIRLSLTNTPERHEMGFYNASQFTAVLCPVGTKATVDQDDKQPYDVYGRMLGKVTCGNKVLNSELLYAGHANILTRYCSTSEFSNEIWAEEFGC</sequence>
<evidence type="ECO:0000313" key="4">
    <source>
        <dbReference type="Proteomes" id="UP000509478"/>
    </source>
</evidence>
<evidence type="ECO:0000313" key="3">
    <source>
        <dbReference type="EMBL" id="QLH05835.1"/>
    </source>
</evidence>
<dbReference type="InterPro" id="IPR016071">
    <property type="entry name" value="Staphylococal_nuclease_OB-fold"/>
</dbReference>
<dbReference type="Gene3D" id="2.40.50.90">
    <property type="match status" value="1"/>
</dbReference>
<proteinExistence type="predicted"/>
<dbReference type="InterPro" id="IPR035437">
    <property type="entry name" value="SNase_OB-fold_sf"/>
</dbReference>
<dbReference type="SMART" id="SM00318">
    <property type="entry name" value="SNc"/>
    <property type="match status" value="1"/>
</dbReference>
<keyword evidence="4" id="KW-1185">Reference proteome</keyword>
<keyword evidence="1" id="KW-0812">Transmembrane</keyword>
<accession>A0A7D5M455</accession>
<dbReference type="SUPFAM" id="SSF50199">
    <property type="entry name" value="Staphylococcal nuclease"/>
    <property type="match status" value="1"/>
</dbReference>
<evidence type="ECO:0000259" key="2">
    <source>
        <dbReference type="SMART" id="SM00318"/>
    </source>
</evidence>
<gene>
    <name evidence="3" type="ORF">C5F50_01120</name>
</gene>
<name>A0A7D5M455_9ARCH</name>
<reference evidence="3 4" key="1">
    <citation type="submission" date="2018-02" db="EMBL/GenBank/DDBJ databases">
        <title>Complete genome of Nitrosopumilus ureaphilus PS0.</title>
        <authorList>
            <person name="Qin W."/>
            <person name="Zheng Y."/>
            <person name="Stahl D.A."/>
        </authorList>
    </citation>
    <scope>NUCLEOTIDE SEQUENCE [LARGE SCALE GENOMIC DNA]</scope>
    <source>
        <strain evidence="3 4">PS0</strain>
    </source>
</reference>
<keyword evidence="1" id="KW-1133">Transmembrane helix</keyword>
<organism evidence="3 4">
    <name type="scientific">Nitrosopumilus ureiphilus</name>
    <dbReference type="NCBI Taxonomy" id="1470067"/>
    <lineage>
        <taxon>Archaea</taxon>
        <taxon>Nitrososphaerota</taxon>
        <taxon>Nitrososphaeria</taxon>
        <taxon>Nitrosopumilales</taxon>
        <taxon>Nitrosopumilaceae</taxon>
        <taxon>Nitrosopumilus</taxon>
    </lineage>
</organism>
<evidence type="ECO:0000256" key="1">
    <source>
        <dbReference type="SAM" id="Phobius"/>
    </source>
</evidence>
<dbReference type="AlphaFoldDB" id="A0A7D5M455"/>
<feature type="transmembrane region" description="Helical" evidence="1">
    <location>
        <begin position="31"/>
        <end position="51"/>
    </location>
</feature>
<feature type="domain" description="TNase-like" evidence="2">
    <location>
        <begin position="95"/>
        <end position="206"/>
    </location>
</feature>
<dbReference type="Pfam" id="PF00565">
    <property type="entry name" value="SNase"/>
    <property type="match status" value="1"/>
</dbReference>
<dbReference type="EMBL" id="CP026995">
    <property type="protein sequence ID" value="QLH05835.1"/>
    <property type="molecule type" value="Genomic_DNA"/>
</dbReference>